<gene>
    <name evidence="1" type="ORF">OVA965_LOCUS42905</name>
    <name evidence="2" type="ORF">TMI583_LOCUS44955</name>
</gene>
<dbReference type="Proteomes" id="UP000682733">
    <property type="component" value="Unassembled WGS sequence"/>
</dbReference>
<dbReference type="Proteomes" id="UP000677228">
    <property type="component" value="Unassembled WGS sequence"/>
</dbReference>
<proteinExistence type="predicted"/>
<sequence length="140" mass="16257">IIELVQQKESCVDDIEDIFSSYICVKQYPLRTNLIQSCAIDLTPSLDQVLLADNSQLKFYDKNKHDVIFSIDCHCLTPQGYVRQIEWASYLQKFLILTSQSLFTFDCETLKLIKIKSISKNRGNFNDHHHHHHQTTARAS</sequence>
<organism evidence="1 3">
    <name type="scientific">Didymodactylos carnosus</name>
    <dbReference type="NCBI Taxonomy" id="1234261"/>
    <lineage>
        <taxon>Eukaryota</taxon>
        <taxon>Metazoa</taxon>
        <taxon>Spiralia</taxon>
        <taxon>Gnathifera</taxon>
        <taxon>Rotifera</taxon>
        <taxon>Eurotatoria</taxon>
        <taxon>Bdelloidea</taxon>
        <taxon>Philodinida</taxon>
        <taxon>Philodinidae</taxon>
        <taxon>Didymodactylos</taxon>
    </lineage>
</organism>
<feature type="non-terminal residue" evidence="1">
    <location>
        <position position="1"/>
    </location>
</feature>
<evidence type="ECO:0000313" key="2">
    <source>
        <dbReference type="EMBL" id="CAF4432118.1"/>
    </source>
</evidence>
<dbReference type="EMBL" id="CAJOBA010078990">
    <property type="protein sequence ID" value="CAF4432118.1"/>
    <property type="molecule type" value="Genomic_DNA"/>
</dbReference>
<name>A0A8S2G529_9BILA</name>
<protein>
    <submittedName>
        <fullName evidence="1">Uncharacterized protein</fullName>
    </submittedName>
</protein>
<evidence type="ECO:0000313" key="1">
    <source>
        <dbReference type="EMBL" id="CAF1615846.1"/>
    </source>
</evidence>
<reference evidence="1" key="1">
    <citation type="submission" date="2021-02" db="EMBL/GenBank/DDBJ databases">
        <authorList>
            <person name="Nowell W R."/>
        </authorList>
    </citation>
    <scope>NUCLEOTIDE SEQUENCE</scope>
</reference>
<dbReference type="AlphaFoldDB" id="A0A8S2G529"/>
<dbReference type="EMBL" id="CAJNOK010054455">
    <property type="protein sequence ID" value="CAF1615846.1"/>
    <property type="molecule type" value="Genomic_DNA"/>
</dbReference>
<comment type="caution">
    <text evidence="1">The sequence shown here is derived from an EMBL/GenBank/DDBJ whole genome shotgun (WGS) entry which is preliminary data.</text>
</comment>
<evidence type="ECO:0000313" key="3">
    <source>
        <dbReference type="Proteomes" id="UP000677228"/>
    </source>
</evidence>
<accession>A0A8S2G529</accession>